<evidence type="ECO:0000256" key="1">
    <source>
        <dbReference type="SAM" id="Phobius"/>
    </source>
</evidence>
<reference evidence="3 4" key="1">
    <citation type="submission" date="2020-08" db="EMBL/GenBank/DDBJ databases">
        <title>Sequencing the genomes of 1000 actinobacteria strains.</title>
        <authorList>
            <person name="Klenk H.-P."/>
        </authorList>
    </citation>
    <scope>NUCLEOTIDE SEQUENCE [LARGE SCALE GENOMIC DNA]</scope>
    <source>
        <strain evidence="3 4">DSM 22826</strain>
    </source>
</reference>
<sequence>MGGRDGAIDKGPSLRARVHLGFLTPRGWGLFVAGVVLLLAAWIMGRRELLNISLFLLAAPLLAAALLRFGRSPLNISRSFHPAVAQAGDAVTVRLEPGHSGPSPGTLLLTEALPEGFGPGPEFLYPCAAFTYRLRPTHRGVYPVGPVTARFTDPFGLSERPGAVDAASSLTIVPVPEQLLPTSLAGDIGSHGQARTSKLSTPDSFDVMTREYRDGDSVRRIHWPATARHGALMVRQEDYQSTPRATVLLDRRPASYRAGPLSSVDQESVPCYPARPAPTTARFEWAVTAALSVGAHLAALGYAVQVSDHRGTPLGRLSASAPDHATETYSGPGADLDLALVLAALGLETPTQHERHREPAGSAIGVSAAVRHSRDPLVLITGDLVAAEAHQWVESLGSTRPVGVLAISSGSAAAAATMGRAGWNVAAVPEGTTVADAWARLGGLRR</sequence>
<dbReference type="AlphaFoldDB" id="A0A839QMX4"/>
<dbReference type="SUPFAM" id="SSF53474">
    <property type="entry name" value="alpha/beta-Hydrolases"/>
    <property type="match status" value="1"/>
</dbReference>
<evidence type="ECO:0000313" key="3">
    <source>
        <dbReference type="EMBL" id="MBB2995965.1"/>
    </source>
</evidence>
<keyword evidence="4" id="KW-1185">Reference proteome</keyword>
<dbReference type="InterPro" id="IPR002881">
    <property type="entry name" value="DUF58"/>
</dbReference>
<dbReference type="InterPro" id="IPR029058">
    <property type="entry name" value="AB_hydrolase_fold"/>
</dbReference>
<dbReference type="RefSeq" id="WP_183511153.1">
    <property type="nucleotide sequence ID" value="NZ_BAABGK010000042.1"/>
</dbReference>
<keyword evidence="1" id="KW-1133">Transmembrane helix</keyword>
<protein>
    <submittedName>
        <fullName evidence="3">Uncharacterized protein (DUF58 family)</fullName>
    </submittedName>
</protein>
<evidence type="ECO:0000313" key="4">
    <source>
        <dbReference type="Proteomes" id="UP000523000"/>
    </source>
</evidence>
<dbReference type="Pfam" id="PF01882">
    <property type="entry name" value="DUF58"/>
    <property type="match status" value="1"/>
</dbReference>
<dbReference type="Proteomes" id="UP000523000">
    <property type="component" value="Unassembled WGS sequence"/>
</dbReference>
<keyword evidence="1" id="KW-0812">Transmembrane</keyword>
<keyword evidence="1" id="KW-0472">Membrane</keyword>
<dbReference type="PANTHER" id="PTHR34351:SF1">
    <property type="entry name" value="SLR1927 PROTEIN"/>
    <property type="match status" value="1"/>
</dbReference>
<feature type="domain" description="DUF58" evidence="2">
    <location>
        <begin position="209"/>
        <end position="252"/>
    </location>
</feature>
<evidence type="ECO:0000259" key="2">
    <source>
        <dbReference type="Pfam" id="PF01882"/>
    </source>
</evidence>
<name>A0A839QMX4_9MICC</name>
<comment type="caution">
    <text evidence="3">The sequence shown here is derived from an EMBL/GenBank/DDBJ whole genome shotgun (WGS) entry which is preliminary data.</text>
</comment>
<organism evidence="3 4">
    <name type="scientific">Paeniglutamicibacter cryotolerans</name>
    <dbReference type="NCBI Taxonomy" id="670079"/>
    <lineage>
        <taxon>Bacteria</taxon>
        <taxon>Bacillati</taxon>
        <taxon>Actinomycetota</taxon>
        <taxon>Actinomycetes</taxon>
        <taxon>Micrococcales</taxon>
        <taxon>Micrococcaceae</taxon>
        <taxon>Paeniglutamicibacter</taxon>
    </lineage>
</organism>
<feature type="transmembrane region" description="Helical" evidence="1">
    <location>
        <begin position="20"/>
        <end position="43"/>
    </location>
</feature>
<proteinExistence type="predicted"/>
<accession>A0A839QMX4</accession>
<dbReference type="EMBL" id="JACHVS010000001">
    <property type="protein sequence ID" value="MBB2995965.1"/>
    <property type="molecule type" value="Genomic_DNA"/>
</dbReference>
<feature type="transmembrane region" description="Helical" evidence="1">
    <location>
        <begin position="49"/>
        <end position="69"/>
    </location>
</feature>
<gene>
    <name evidence="3" type="ORF">E9229_002156</name>
</gene>
<dbReference type="PANTHER" id="PTHR34351">
    <property type="entry name" value="SLR1927 PROTEIN-RELATED"/>
    <property type="match status" value="1"/>
</dbReference>